<feature type="non-terminal residue" evidence="1">
    <location>
        <position position="1"/>
    </location>
</feature>
<dbReference type="Gene3D" id="3.40.50.620">
    <property type="entry name" value="HUPs"/>
    <property type="match status" value="1"/>
</dbReference>
<name>A0ABT3LBP9_9CYAN</name>
<dbReference type="Proteomes" id="UP001526426">
    <property type="component" value="Unassembled WGS sequence"/>
</dbReference>
<dbReference type="InterPro" id="IPR014729">
    <property type="entry name" value="Rossmann-like_a/b/a_fold"/>
</dbReference>
<evidence type="ECO:0000313" key="1">
    <source>
        <dbReference type="EMBL" id="MCW6038547.1"/>
    </source>
</evidence>
<protein>
    <submittedName>
        <fullName evidence="1">Uncharacterized protein</fullName>
    </submittedName>
</protein>
<proteinExistence type="predicted"/>
<dbReference type="SUPFAM" id="SSF52374">
    <property type="entry name" value="Nucleotidylyl transferase"/>
    <property type="match status" value="1"/>
</dbReference>
<dbReference type="EMBL" id="JAIHOM010000147">
    <property type="protein sequence ID" value="MCW6038547.1"/>
    <property type="molecule type" value="Genomic_DNA"/>
</dbReference>
<evidence type="ECO:0000313" key="2">
    <source>
        <dbReference type="Proteomes" id="UP001526426"/>
    </source>
</evidence>
<comment type="caution">
    <text evidence="1">The sequence shown here is derived from an EMBL/GenBank/DDBJ whole genome shotgun (WGS) entry which is preliminary data.</text>
</comment>
<keyword evidence="2" id="KW-1185">Reference proteome</keyword>
<accession>A0ABT3LBP9</accession>
<organism evidence="1 2">
    <name type="scientific">Spirulina subsalsa FACHB-351</name>
    <dbReference type="NCBI Taxonomy" id="234711"/>
    <lineage>
        <taxon>Bacteria</taxon>
        <taxon>Bacillati</taxon>
        <taxon>Cyanobacteriota</taxon>
        <taxon>Cyanophyceae</taxon>
        <taxon>Spirulinales</taxon>
        <taxon>Spirulinaceae</taxon>
        <taxon>Spirulina</taxon>
    </lineage>
</organism>
<gene>
    <name evidence="1" type="ORF">K4A83_20040</name>
</gene>
<sequence>SPPAPPLPCHLQPIIEQLHDQGINIQCQLLPLPPLPISSSEIRQHYQQSNRPHPSLPSPIQTYIAAHRLYSPLP</sequence>
<reference evidence="1 2" key="1">
    <citation type="submission" date="2021-08" db="EMBL/GenBank/DDBJ databases">
        <title>Draft genome sequence of Spirulina subsalsa with high tolerance to salinity and hype-accumulation of phycocyanin.</title>
        <authorList>
            <person name="Pei H."/>
            <person name="Jiang L."/>
        </authorList>
    </citation>
    <scope>NUCLEOTIDE SEQUENCE [LARGE SCALE GENOMIC DNA]</scope>
    <source>
        <strain evidence="1 2">FACHB-351</strain>
    </source>
</reference>